<protein>
    <recommendedName>
        <fullName evidence="4">Secreted protein</fullName>
    </recommendedName>
</protein>
<sequence>MTLGRKGLTSGAIKGLTVCCFTVYCVCGLLCQHIALYCCAMQSNTKHCAKADRKRSVLFTYRARKCKI</sequence>
<keyword evidence="1" id="KW-0812">Transmembrane</keyword>
<feature type="transmembrane region" description="Helical" evidence="1">
    <location>
        <begin position="12"/>
        <end position="36"/>
    </location>
</feature>
<comment type="caution">
    <text evidence="2">The sequence shown here is derived from an EMBL/GenBank/DDBJ whole genome shotgun (WGS) entry which is preliminary data.</text>
</comment>
<accession>A0ABN9BCQ8</accession>
<gene>
    <name evidence="2" type="ORF">SPARVUS_LOCUS2641056</name>
</gene>
<organism evidence="2 3">
    <name type="scientific">Staurois parvus</name>
    <dbReference type="NCBI Taxonomy" id="386267"/>
    <lineage>
        <taxon>Eukaryota</taxon>
        <taxon>Metazoa</taxon>
        <taxon>Chordata</taxon>
        <taxon>Craniata</taxon>
        <taxon>Vertebrata</taxon>
        <taxon>Euteleostomi</taxon>
        <taxon>Amphibia</taxon>
        <taxon>Batrachia</taxon>
        <taxon>Anura</taxon>
        <taxon>Neobatrachia</taxon>
        <taxon>Ranoidea</taxon>
        <taxon>Ranidae</taxon>
        <taxon>Staurois</taxon>
    </lineage>
</organism>
<dbReference type="Proteomes" id="UP001162483">
    <property type="component" value="Unassembled WGS sequence"/>
</dbReference>
<reference evidence="2" key="1">
    <citation type="submission" date="2023-05" db="EMBL/GenBank/DDBJ databases">
        <authorList>
            <person name="Stuckert A."/>
        </authorList>
    </citation>
    <scope>NUCLEOTIDE SEQUENCE</scope>
</reference>
<keyword evidence="1" id="KW-1133">Transmembrane helix</keyword>
<proteinExistence type="predicted"/>
<keyword evidence="3" id="KW-1185">Reference proteome</keyword>
<evidence type="ECO:0000256" key="1">
    <source>
        <dbReference type="SAM" id="Phobius"/>
    </source>
</evidence>
<name>A0ABN9BCQ8_9NEOB</name>
<dbReference type="EMBL" id="CATNWA010003434">
    <property type="protein sequence ID" value="CAI9545365.1"/>
    <property type="molecule type" value="Genomic_DNA"/>
</dbReference>
<evidence type="ECO:0000313" key="3">
    <source>
        <dbReference type="Proteomes" id="UP001162483"/>
    </source>
</evidence>
<evidence type="ECO:0000313" key="2">
    <source>
        <dbReference type="EMBL" id="CAI9545365.1"/>
    </source>
</evidence>
<evidence type="ECO:0008006" key="4">
    <source>
        <dbReference type="Google" id="ProtNLM"/>
    </source>
</evidence>
<keyword evidence="1" id="KW-0472">Membrane</keyword>
<feature type="non-terminal residue" evidence="2">
    <location>
        <position position="68"/>
    </location>
</feature>